<accession>A0A2M7Z7B4</accession>
<evidence type="ECO:0000313" key="2">
    <source>
        <dbReference type="Proteomes" id="UP000230843"/>
    </source>
</evidence>
<dbReference type="EMBL" id="PFVJ01000029">
    <property type="protein sequence ID" value="PJA90011.1"/>
    <property type="molecule type" value="Genomic_DNA"/>
</dbReference>
<proteinExistence type="predicted"/>
<sequence length="206" mass="23855">MRISEKTIEINFSSKLNYYYNNNIIWFGLTQKQEAKLGFDICCKLKGRLYIFQLKAISKILKNGTYQFKTPHHQIIAMQKLSHKSARSVFYVLPDFGNTSELMKLSKLDNYWLLDTKQISRISEPTCKNGKIRKNKTHYINMEIPFATIYSKPVKVDLTALSGFSNFYSSSGLLTSSFNNDFDNFWDMIKDLDKSTKIAVAVPEQI</sequence>
<dbReference type="AlphaFoldDB" id="A0A2M7Z7B4"/>
<gene>
    <name evidence="1" type="ORF">CO137_01260</name>
</gene>
<organism evidence="1 2">
    <name type="scientific">Candidatus Magasanikbacteria bacterium CG_4_9_14_3_um_filter_32_9</name>
    <dbReference type="NCBI Taxonomy" id="1974644"/>
    <lineage>
        <taxon>Bacteria</taxon>
        <taxon>Candidatus Magasanikiibacteriota</taxon>
    </lineage>
</organism>
<dbReference type="Proteomes" id="UP000230843">
    <property type="component" value="Unassembled WGS sequence"/>
</dbReference>
<protein>
    <submittedName>
        <fullName evidence="1">Uncharacterized protein</fullName>
    </submittedName>
</protein>
<reference evidence="2" key="1">
    <citation type="submission" date="2017-09" db="EMBL/GenBank/DDBJ databases">
        <title>Depth-based differentiation of microbial function through sediment-hosted aquifers and enrichment of novel symbionts in the deep terrestrial subsurface.</title>
        <authorList>
            <person name="Probst A.J."/>
            <person name="Ladd B."/>
            <person name="Jarett J.K."/>
            <person name="Geller-Mcgrath D.E."/>
            <person name="Sieber C.M.K."/>
            <person name="Emerson J.B."/>
            <person name="Anantharaman K."/>
            <person name="Thomas B.C."/>
            <person name="Malmstrom R."/>
            <person name="Stieglmeier M."/>
            <person name="Klingl A."/>
            <person name="Woyke T."/>
            <person name="Ryan C.M."/>
            <person name="Banfield J.F."/>
        </authorList>
    </citation>
    <scope>NUCLEOTIDE SEQUENCE [LARGE SCALE GENOMIC DNA]</scope>
</reference>
<comment type="caution">
    <text evidence="1">The sequence shown here is derived from an EMBL/GenBank/DDBJ whole genome shotgun (WGS) entry which is preliminary data.</text>
</comment>
<name>A0A2M7Z7B4_9BACT</name>
<evidence type="ECO:0000313" key="1">
    <source>
        <dbReference type="EMBL" id="PJA90011.1"/>
    </source>
</evidence>